<feature type="region of interest" description="Disordered" evidence="1">
    <location>
        <begin position="145"/>
        <end position="239"/>
    </location>
</feature>
<dbReference type="Proteomes" id="UP001201262">
    <property type="component" value="Unassembled WGS sequence"/>
</dbReference>
<evidence type="ECO:0000313" key="3">
    <source>
        <dbReference type="Proteomes" id="UP001201262"/>
    </source>
</evidence>
<feature type="compositionally biased region" description="Polar residues" evidence="1">
    <location>
        <begin position="385"/>
        <end position="399"/>
    </location>
</feature>
<accession>A0AAD4L2U7</accession>
<gene>
    <name evidence="2" type="ORF">BGW36DRAFT_353992</name>
</gene>
<dbReference type="PANTHER" id="PTHR42354:SF1">
    <property type="entry name" value="C2H2-TYPE DOMAIN-CONTAINING PROTEIN"/>
    <property type="match status" value="1"/>
</dbReference>
<reference evidence="2" key="1">
    <citation type="submission" date="2021-12" db="EMBL/GenBank/DDBJ databases">
        <title>Convergent genome expansion in fungi linked to evolution of root-endophyte symbiosis.</title>
        <authorList>
            <consortium name="DOE Joint Genome Institute"/>
            <person name="Ke Y.-H."/>
            <person name="Bonito G."/>
            <person name="Liao H.-L."/>
            <person name="Looney B."/>
            <person name="Rojas-Flechas A."/>
            <person name="Nash J."/>
            <person name="Hameed K."/>
            <person name="Schadt C."/>
            <person name="Martin F."/>
            <person name="Crous P.W."/>
            <person name="Miettinen O."/>
            <person name="Magnuson J.K."/>
            <person name="Labbe J."/>
            <person name="Jacobson D."/>
            <person name="Doktycz M.J."/>
            <person name="Veneault-Fourrey C."/>
            <person name="Kuo A."/>
            <person name="Mondo S."/>
            <person name="Calhoun S."/>
            <person name="Riley R."/>
            <person name="Ohm R."/>
            <person name="LaButti K."/>
            <person name="Andreopoulos B."/>
            <person name="Pangilinan J."/>
            <person name="Nolan M."/>
            <person name="Tritt A."/>
            <person name="Clum A."/>
            <person name="Lipzen A."/>
            <person name="Daum C."/>
            <person name="Barry K."/>
            <person name="Grigoriev I.V."/>
            <person name="Vilgalys R."/>
        </authorList>
    </citation>
    <scope>NUCLEOTIDE SEQUENCE</scope>
    <source>
        <strain evidence="2">PMI_201</strain>
    </source>
</reference>
<sequence length="590" mass="64906">MADVDVSAVVTCVATIVSAYNDALKLLDRIRTEGAPKTRPGSTKALDDLKSSLTLGPVVIRAQYDNDFRRFGETYAQGDHIACEQLKDIIINLQMTLITSLRMYLANDRIAIDMDELQTASDNSRVDSSMALCQLYQRLATATRSPPLLTKSPPLKSLPLVPRDRKLSKTSNKTPPPLSQGSRSRSGSNSNRHASINISDNGGWTLFPATKMSPAETPAADSSRLSTCSSNSSDTIPSAMSPVIRQLPSSSPPPMFSFSPPVSPATYEPPARASKDSGISGFRQQHQISEPRMKKRIPTNAGNDSNSKTSPVSPGKDSLDHIHPALRGDREIRMRELRLQLPEMPPPPTKALPIPQQNKKRTDPLLNSPLNDSSIEPIYEERVGNDSTSSIYSRNTDTNNSDRSHTSHSFRGSVGSISPMKLYLPSEDNQFGGFCKGAWKLQIGLKKSFQIHKRPVGFYSDILYWRCSKCTYEGPARGGPAKSTLTFDDSVQVDKATGVRYKWRFLAKSHVQMKKVPKVTDGSAGLFGCIFCSAMHNTPALVFDNLPGFMEHLSRQHRQMPPGCEALLQRTGCVVGRQASEEEDWEVNIV</sequence>
<proteinExistence type="predicted"/>
<dbReference type="EMBL" id="JAJTJA010000001">
    <property type="protein sequence ID" value="KAH8705591.1"/>
    <property type="molecule type" value="Genomic_DNA"/>
</dbReference>
<dbReference type="PANTHER" id="PTHR42354">
    <property type="entry name" value="C2H2-TYPE DOMAIN-CONTAINING PROTEIN"/>
    <property type="match status" value="1"/>
</dbReference>
<feature type="region of interest" description="Disordered" evidence="1">
    <location>
        <begin position="260"/>
        <end position="412"/>
    </location>
</feature>
<feature type="compositionally biased region" description="Polar residues" evidence="1">
    <location>
        <begin position="193"/>
        <end position="202"/>
    </location>
</feature>
<protein>
    <submittedName>
        <fullName evidence="2">Uncharacterized protein</fullName>
    </submittedName>
</protein>
<feature type="compositionally biased region" description="Polar residues" evidence="1">
    <location>
        <begin position="300"/>
        <end position="312"/>
    </location>
</feature>
<feature type="compositionally biased region" description="Low complexity" evidence="1">
    <location>
        <begin position="222"/>
        <end position="238"/>
    </location>
</feature>
<evidence type="ECO:0000313" key="2">
    <source>
        <dbReference type="EMBL" id="KAH8705591.1"/>
    </source>
</evidence>
<name>A0AAD4L2U7_9EURO</name>
<dbReference type="GeneID" id="70243773"/>
<keyword evidence="3" id="KW-1185">Reference proteome</keyword>
<dbReference type="AlphaFoldDB" id="A0AAD4L2U7"/>
<comment type="caution">
    <text evidence="2">The sequence shown here is derived from an EMBL/GenBank/DDBJ whole genome shotgun (WGS) entry which is preliminary data.</text>
</comment>
<dbReference type="RefSeq" id="XP_046078212.1">
    <property type="nucleotide sequence ID" value="XM_046213486.1"/>
</dbReference>
<evidence type="ECO:0000256" key="1">
    <source>
        <dbReference type="SAM" id="MobiDB-lite"/>
    </source>
</evidence>
<organism evidence="2 3">
    <name type="scientific">Talaromyces proteolyticus</name>
    <dbReference type="NCBI Taxonomy" id="1131652"/>
    <lineage>
        <taxon>Eukaryota</taxon>
        <taxon>Fungi</taxon>
        <taxon>Dikarya</taxon>
        <taxon>Ascomycota</taxon>
        <taxon>Pezizomycotina</taxon>
        <taxon>Eurotiomycetes</taxon>
        <taxon>Eurotiomycetidae</taxon>
        <taxon>Eurotiales</taxon>
        <taxon>Trichocomaceae</taxon>
        <taxon>Talaromyces</taxon>
        <taxon>Talaromyces sect. Bacilispori</taxon>
    </lineage>
</organism>
<feature type="compositionally biased region" description="Low complexity" evidence="1">
    <location>
        <begin position="181"/>
        <end position="192"/>
    </location>
</feature>
<feature type="compositionally biased region" description="Basic and acidic residues" evidence="1">
    <location>
        <begin position="317"/>
        <end position="338"/>
    </location>
</feature>
<feature type="compositionally biased region" description="Low complexity" evidence="1">
    <location>
        <begin position="145"/>
        <end position="160"/>
    </location>
</feature>